<dbReference type="InterPro" id="IPR044974">
    <property type="entry name" value="Disease_R_plants"/>
</dbReference>
<evidence type="ECO:0000313" key="4">
    <source>
        <dbReference type="Proteomes" id="UP001603857"/>
    </source>
</evidence>
<comment type="caution">
    <text evidence="3">The sequence shown here is derived from an EMBL/GenBank/DDBJ whole genome shotgun (WGS) entry which is preliminary data.</text>
</comment>
<dbReference type="InterPro" id="IPR036390">
    <property type="entry name" value="WH_DNA-bd_sf"/>
</dbReference>
<protein>
    <recommendedName>
        <fullName evidence="2">Disease resistance protein Roq1-like winged-helix domain-containing protein</fullName>
    </recommendedName>
</protein>
<evidence type="ECO:0000256" key="1">
    <source>
        <dbReference type="ARBA" id="ARBA00022737"/>
    </source>
</evidence>
<proteinExistence type="predicted"/>
<keyword evidence="4" id="KW-1185">Reference proteome</keyword>
<dbReference type="PANTHER" id="PTHR11017:SF259">
    <property type="entry name" value="ADP-RIBOSYL CYCLASE_CYCLIC ADP-RIBOSE HYDROLASE"/>
    <property type="match status" value="1"/>
</dbReference>
<dbReference type="Gene3D" id="1.10.8.430">
    <property type="entry name" value="Helical domain of apoptotic protease-activating factors"/>
    <property type="match status" value="1"/>
</dbReference>
<evidence type="ECO:0000259" key="2">
    <source>
        <dbReference type="Pfam" id="PF23282"/>
    </source>
</evidence>
<dbReference type="SUPFAM" id="SSF52540">
    <property type="entry name" value="P-loop containing nucleoside triphosphate hydrolases"/>
    <property type="match status" value="1"/>
</dbReference>
<dbReference type="InterPro" id="IPR042197">
    <property type="entry name" value="Apaf_helical"/>
</dbReference>
<sequence>MFTGNRGTLLCDYLGGGSRIIIISRDKHILEAHGVNYVYQVQLLNHRDAVKLFSRYAFKTDHIMSDYEKLTIDVLSYVQGHPLVIQVLRASLCNRNISQWKSVLARMKDNNSDDIMNVLQTSFDHLNDLDKEIFLDIACLFNQSPEQDLIEILKFRGFEPEIGLQNLIDKSLITIKYGVISMHHMLMDLGKCIVRRKSPNEPRKWSRLWDFQNLNKVMLEKMGSENLEAISCSNPHQIAIKVDALSKMSKLMFLALQCPDVNYYGSLHHLCNELGYLKWQNYHLKSLPPSFHPINLVELDLVDSNIKQLWKDRKPLPNLRRLRLCYNKNLMKVPDLGEALNLSYLDLSGCEKLRELHPSIGHLRKLTFLYLSYCKSLIKLPHFRDNPSLVQLNLMGCKQLKEINPSIGLLPKLTFFNLHGCENLVSLPNSILCLNSLEYLNLSCCSKLFGIQLLHEPRVEDDMKMLCISEGAICSHSTSSTVKRWFM</sequence>
<dbReference type="Proteomes" id="UP001603857">
    <property type="component" value="Unassembled WGS sequence"/>
</dbReference>
<gene>
    <name evidence="3" type="ORF">Fmac_021270</name>
</gene>
<name>A0ABD1LWW2_9FABA</name>
<dbReference type="Gene3D" id="3.80.10.10">
    <property type="entry name" value="Ribonuclease Inhibitor"/>
    <property type="match status" value="2"/>
</dbReference>
<reference evidence="3 4" key="1">
    <citation type="submission" date="2024-08" db="EMBL/GenBank/DDBJ databases">
        <title>Insights into the chromosomal genome structure of Flemingia macrophylla.</title>
        <authorList>
            <person name="Ding Y."/>
            <person name="Zhao Y."/>
            <person name="Bi W."/>
            <person name="Wu M."/>
            <person name="Zhao G."/>
            <person name="Gong Y."/>
            <person name="Li W."/>
            <person name="Zhang P."/>
        </authorList>
    </citation>
    <scope>NUCLEOTIDE SEQUENCE [LARGE SCALE GENOMIC DNA]</scope>
    <source>
        <strain evidence="3">DYQJB</strain>
        <tissue evidence="3">Leaf</tissue>
    </source>
</reference>
<dbReference type="InterPro" id="IPR032675">
    <property type="entry name" value="LRR_dom_sf"/>
</dbReference>
<keyword evidence="1" id="KW-0677">Repeat</keyword>
<dbReference type="PANTHER" id="PTHR11017">
    <property type="entry name" value="LEUCINE-RICH REPEAT-CONTAINING PROTEIN"/>
    <property type="match status" value="1"/>
</dbReference>
<organism evidence="3 4">
    <name type="scientific">Flemingia macrophylla</name>
    <dbReference type="NCBI Taxonomy" id="520843"/>
    <lineage>
        <taxon>Eukaryota</taxon>
        <taxon>Viridiplantae</taxon>
        <taxon>Streptophyta</taxon>
        <taxon>Embryophyta</taxon>
        <taxon>Tracheophyta</taxon>
        <taxon>Spermatophyta</taxon>
        <taxon>Magnoliopsida</taxon>
        <taxon>eudicotyledons</taxon>
        <taxon>Gunneridae</taxon>
        <taxon>Pentapetalae</taxon>
        <taxon>rosids</taxon>
        <taxon>fabids</taxon>
        <taxon>Fabales</taxon>
        <taxon>Fabaceae</taxon>
        <taxon>Papilionoideae</taxon>
        <taxon>50 kb inversion clade</taxon>
        <taxon>NPAAA clade</taxon>
        <taxon>indigoferoid/millettioid clade</taxon>
        <taxon>Phaseoleae</taxon>
        <taxon>Flemingia</taxon>
    </lineage>
</organism>
<dbReference type="SUPFAM" id="SSF46785">
    <property type="entry name" value="Winged helix' DNA-binding domain"/>
    <property type="match status" value="1"/>
</dbReference>
<feature type="domain" description="Disease resistance protein Roq1-like winged-helix" evidence="2">
    <location>
        <begin position="129"/>
        <end position="198"/>
    </location>
</feature>
<dbReference type="InterPro" id="IPR058192">
    <property type="entry name" value="WHD_ROQ1-like"/>
</dbReference>
<evidence type="ECO:0000313" key="3">
    <source>
        <dbReference type="EMBL" id="KAL2327843.1"/>
    </source>
</evidence>
<dbReference type="EMBL" id="JBGMDY010000007">
    <property type="protein sequence ID" value="KAL2327843.1"/>
    <property type="molecule type" value="Genomic_DNA"/>
</dbReference>
<dbReference type="AlphaFoldDB" id="A0ABD1LWW2"/>
<dbReference type="Pfam" id="PF23282">
    <property type="entry name" value="WHD_ROQ1"/>
    <property type="match status" value="1"/>
</dbReference>
<accession>A0ABD1LWW2</accession>
<dbReference type="SUPFAM" id="SSF52058">
    <property type="entry name" value="L domain-like"/>
    <property type="match status" value="1"/>
</dbReference>
<dbReference type="InterPro" id="IPR027417">
    <property type="entry name" value="P-loop_NTPase"/>
</dbReference>